<dbReference type="Proteomes" id="UP001174694">
    <property type="component" value="Unassembled WGS sequence"/>
</dbReference>
<dbReference type="InterPro" id="IPR036380">
    <property type="entry name" value="Isochorismatase-like_sf"/>
</dbReference>
<name>A0AA38VWM5_9PEZI</name>
<dbReference type="AlphaFoldDB" id="A0AA38VWM5"/>
<dbReference type="InterPro" id="IPR050993">
    <property type="entry name" value="Isochorismatase_domain"/>
</dbReference>
<dbReference type="InterPro" id="IPR000868">
    <property type="entry name" value="Isochorismatase-like_dom"/>
</dbReference>
<dbReference type="Gene3D" id="3.40.50.850">
    <property type="entry name" value="Isochorismatase-like"/>
    <property type="match status" value="1"/>
</dbReference>
<protein>
    <submittedName>
        <fullName evidence="3">Isochorismatase domain-containing protein</fullName>
    </submittedName>
</protein>
<reference evidence="3" key="1">
    <citation type="submission" date="2022-07" db="EMBL/GenBank/DDBJ databases">
        <title>Fungi with potential for degradation of polypropylene.</title>
        <authorList>
            <person name="Gostincar C."/>
        </authorList>
    </citation>
    <scope>NUCLEOTIDE SEQUENCE</scope>
    <source>
        <strain evidence="3">EXF-13308</strain>
    </source>
</reference>
<evidence type="ECO:0000313" key="4">
    <source>
        <dbReference type="Proteomes" id="UP001174694"/>
    </source>
</evidence>
<sequence length="213" mass="22528">MADTPSRTGRMPRPVIFVCDIQEKFRNAIHQFDKVVLTATKVLKAAHILQIPIFTTTQNRARLGDTVAELAPYISGPLAQAPADKTRFSMWIPAVSESLTAAGGVAGGAQQLQIVIVGIEAHICVTQTALDALAAGHRVYVLADGVSSCNAAEVGVALARLRAEGAVVTTSESWLYECMGDATVPEFKSIVGLVKETSADTKAALQNLVPAKM</sequence>
<dbReference type="PANTHER" id="PTHR14119:SF3">
    <property type="entry name" value="ISOCHORISMATASE DOMAIN-CONTAINING PROTEIN 2"/>
    <property type="match status" value="1"/>
</dbReference>
<keyword evidence="4" id="KW-1185">Reference proteome</keyword>
<comment type="similarity">
    <text evidence="1">Belongs to the isochorismatase family.</text>
</comment>
<dbReference type="PANTHER" id="PTHR14119">
    <property type="entry name" value="HYDROLASE"/>
    <property type="match status" value="1"/>
</dbReference>
<evidence type="ECO:0000259" key="2">
    <source>
        <dbReference type="Pfam" id="PF00857"/>
    </source>
</evidence>
<feature type="domain" description="Isochorismatase-like" evidence="2">
    <location>
        <begin position="15"/>
        <end position="172"/>
    </location>
</feature>
<proteinExistence type="inferred from homology"/>
<dbReference type="Pfam" id="PF00857">
    <property type="entry name" value="Isochorismatase"/>
    <property type="match status" value="1"/>
</dbReference>
<evidence type="ECO:0000256" key="1">
    <source>
        <dbReference type="ARBA" id="ARBA00006336"/>
    </source>
</evidence>
<organism evidence="3 4">
    <name type="scientific">Pleurostoma richardsiae</name>
    <dbReference type="NCBI Taxonomy" id="41990"/>
    <lineage>
        <taxon>Eukaryota</taxon>
        <taxon>Fungi</taxon>
        <taxon>Dikarya</taxon>
        <taxon>Ascomycota</taxon>
        <taxon>Pezizomycotina</taxon>
        <taxon>Sordariomycetes</taxon>
        <taxon>Sordariomycetidae</taxon>
        <taxon>Calosphaeriales</taxon>
        <taxon>Pleurostomataceae</taxon>
        <taxon>Pleurostoma</taxon>
    </lineage>
</organism>
<dbReference type="EMBL" id="JANBVO010000007">
    <property type="protein sequence ID" value="KAJ9150708.1"/>
    <property type="molecule type" value="Genomic_DNA"/>
</dbReference>
<gene>
    <name evidence="3" type="ORF">NKR23_g3597</name>
</gene>
<dbReference type="SUPFAM" id="SSF52499">
    <property type="entry name" value="Isochorismatase-like hydrolases"/>
    <property type="match status" value="1"/>
</dbReference>
<comment type="caution">
    <text evidence="3">The sequence shown here is derived from an EMBL/GenBank/DDBJ whole genome shotgun (WGS) entry which is preliminary data.</text>
</comment>
<accession>A0AA38VWM5</accession>
<evidence type="ECO:0000313" key="3">
    <source>
        <dbReference type="EMBL" id="KAJ9150708.1"/>
    </source>
</evidence>